<proteinExistence type="predicted"/>
<dbReference type="Proteomes" id="UP000198900">
    <property type="component" value="Unassembled WGS sequence"/>
</dbReference>
<dbReference type="AlphaFoldDB" id="A0A7Z7B834"/>
<keyword evidence="2" id="KW-1185">Reference proteome</keyword>
<evidence type="ECO:0000313" key="1">
    <source>
        <dbReference type="EMBL" id="SDI07271.1"/>
    </source>
</evidence>
<evidence type="ECO:0000313" key="2">
    <source>
        <dbReference type="Proteomes" id="UP000198900"/>
    </source>
</evidence>
<accession>A0A7Z7B834</accession>
<protein>
    <submittedName>
        <fullName evidence="1">Uncharacterized protein</fullName>
    </submittedName>
</protein>
<sequence length="102" mass="11524">MTRTRALPRRRPRRRCHSPLSEAHAYWPNWLSSSMFIRKQIQSGSGNCRSASLACSRHPHPAEAVLLAELNARHVKTGQLTVEYDFLTGALGKVGRLSERDD</sequence>
<organism evidence="1 2">
    <name type="scientific">Paraburkholderia steynii</name>
    <dbReference type="NCBI Taxonomy" id="1245441"/>
    <lineage>
        <taxon>Bacteria</taxon>
        <taxon>Pseudomonadati</taxon>
        <taxon>Pseudomonadota</taxon>
        <taxon>Betaproteobacteria</taxon>
        <taxon>Burkholderiales</taxon>
        <taxon>Burkholderiaceae</taxon>
        <taxon>Paraburkholderia</taxon>
    </lineage>
</organism>
<gene>
    <name evidence="1" type="ORF">SAMN04487926_111244</name>
</gene>
<name>A0A7Z7B834_9BURK</name>
<comment type="caution">
    <text evidence="1">The sequence shown here is derived from an EMBL/GenBank/DDBJ whole genome shotgun (WGS) entry which is preliminary data.</text>
</comment>
<dbReference type="EMBL" id="FNDI01000011">
    <property type="protein sequence ID" value="SDI07271.1"/>
    <property type="molecule type" value="Genomic_DNA"/>
</dbReference>
<reference evidence="1" key="1">
    <citation type="submission" date="2016-10" db="EMBL/GenBank/DDBJ databases">
        <authorList>
            <person name="Varghese N."/>
            <person name="Submissions S."/>
        </authorList>
    </citation>
    <scope>NUCLEOTIDE SEQUENCE [LARGE SCALE GENOMIC DNA]</scope>
    <source>
        <strain evidence="1">YR281</strain>
    </source>
</reference>